<dbReference type="KEGG" id="cfem:HCR03_01140"/>
<dbReference type="GO" id="GO:0016020">
    <property type="term" value="C:membrane"/>
    <property type="evidence" value="ECO:0007669"/>
    <property type="project" value="UniProtKB-SubCell"/>
</dbReference>
<evidence type="ECO:0000256" key="4">
    <source>
        <dbReference type="ARBA" id="ARBA00023136"/>
    </source>
</evidence>
<reference evidence="6 7" key="1">
    <citation type="submission" date="2020-08" db="EMBL/GenBank/DDBJ databases">
        <title>The isolate Caproiciproducens sp. 7D4C2 produces n-caproate at mildly acidic conditions from hexoses: genome and rBOX comparison with related strains and chain-elongating bacteria.</title>
        <authorList>
            <person name="Esquivel-Elizondo S."/>
            <person name="Bagci C."/>
            <person name="Temovska M."/>
            <person name="Jeon B.S."/>
            <person name="Bessarab I."/>
            <person name="Williams R.B.H."/>
            <person name="Huson D.H."/>
            <person name="Angenent L.T."/>
        </authorList>
    </citation>
    <scope>NUCLEOTIDE SEQUENCE [LARGE SCALE GENOMIC DNA]</scope>
    <source>
        <strain evidence="6 7">7D4C2</strain>
    </source>
</reference>
<organism evidence="6 7">
    <name type="scientific">Caproicibacter fermentans</name>
    <dbReference type="NCBI Taxonomy" id="2576756"/>
    <lineage>
        <taxon>Bacteria</taxon>
        <taxon>Bacillati</taxon>
        <taxon>Bacillota</taxon>
        <taxon>Clostridia</taxon>
        <taxon>Eubacteriales</taxon>
        <taxon>Acutalibacteraceae</taxon>
        <taxon>Caproicibacter</taxon>
    </lineage>
</organism>
<name>A0A7G8TBH2_9FIRM</name>
<evidence type="ECO:0000256" key="3">
    <source>
        <dbReference type="ARBA" id="ARBA00022989"/>
    </source>
</evidence>
<evidence type="ECO:0000313" key="6">
    <source>
        <dbReference type="EMBL" id="QNK40963.1"/>
    </source>
</evidence>
<evidence type="ECO:0000313" key="7">
    <source>
        <dbReference type="Proteomes" id="UP000515909"/>
    </source>
</evidence>
<comment type="subcellular location">
    <subcellularLocation>
        <location evidence="1">Membrane</location>
        <topology evidence="1">Multi-pass membrane protein</topology>
    </subcellularLocation>
</comment>
<dbReference type="EMBL" id="CP060286">
    <property type="protein sequence ID" value="QNK40963.1"/>
    <property type="molecule type" value="Genomic_DNA"/>
</dbReference>
<protein>
    <submittedName>
        <fullName evidence="6">Phage holin family protein</fullName>
    </submittedName>
</protein>
<dbReference type="AlphaFoldDB" id="A0A7G8TBH2"/>
<evidence type="ECO:0000256" key="2">
    <source>
        <dbReference type="ARBA" id="ARBA00022692"/>
    </source>
</evidence>
<accession>A0A7G8TBH2</accession>
<dbReference type="Pfam" id="PF05105">
    <property type="entry name" value="Phage_holin_4_1"/>
    <property type="match status" value="1"/>
</dbReference>
<proteinExistence type="predicted"/>
<keyword evidence="3 5" id="KW-1133">Transmembrane helix</keyword>
<evidence type="ECO:0000256" key="5">
    <source>
        <dbReference type="SAM" id="Phobius"/>
    </source>
</evidence>
<dbReference type="RefSeq" id="WP_187036296.1">
    <property type="nucleotide sequence ID" value="NZ_CP060286.1"/>
</dbReference>
<keyword evidence="4 5" id="KW-0472">Membrane</keyword>
<gene>
    <name evidence="6" type="ORF">HCR03_01140</name>
</gene>
<feature type="transmembrane region" description="Helical" evidence="5">
    <location>
        <begin position="7"/>
        <end position="23"/>
    </location>
</feature>
<evidence type="ECO:0000256" key="1">
    <source>
        <dbReference type="ARBA" id="ARBA00004141"/>
    </source>
</evidence>
<dbReference type="NCBIfam" id="TIGR01593">
    <property type="entry name" value="holin_tox_secr"/>
    <property type="match status" value="1"/>
</dbReference>
<dbReference type="InterPro" id="IPR006480">
    <property type="entry name" value="Phage_holin_4_1"/>
</dbReference>
<keyword evidence="2 5" id="KW-0812">Transmembrane</keyword>
<sequence>MEKILEDCKILLVCMGGLLGWLLGGFDSLIYALVAFVGLDYATGVLLAIHDKKLSSEIGFHGICKKIMIFTLIALGHVIDQYVIGTGSALRTMLIMFYLSNEGISIIENASEMSIPIPDKLKDVLQQLSKNNDEKK</sequence>
<dbReference type="Proteomes" id="UP000515909">
    <property type="component" value="Chromosome"/>
</dbReference>